<evidence type="ECO:0000256" key="9">
    <source>
        <dbReference type="ARBA" id="ARBA00048412"/>
    </source>
</evidence>
<dbReference type="Gene3D" id="3.50.50.100">
    <property type="match status" value="1"/>
</dbReference>
<gene>
    <name evidence="16" type="ORF">HOLleu_27483</name>
</gene>
<evidence type="ECO:0000256" key="12">
    <source>
        <dbReference type="ARBA" id="ARBA00049479"/>
    </source>
</evidence>
<evidence type="ECO:0000256" key="2">
    <source>
        <dbReference type="ARBA" id="ARBA00022630"/>
    </source>
</evidence>
<keyword evidence="4" id="KW-0560">Oxidoreductase</keyword>
<evidence type="ECO:0000256" key="8">
    <source>
        <dbReference type="ARBA" id="ARBA00042318"/>
    </source>
</evidence>
<evidence type="ECO:0000259" key="15">
    <source>
        <dbReference type="Pfam" id="PF07992"/>
    </source>
</evidence>
<dbReference type="GO" id="GO:0050660">
    <property type="term" value="F:flavin adenine dinucleotide binding"/>
    <property type="evidence" value="ECO:0007669"/>
    <property type="project" value="TreeGrafter"/>
</dbReference>
<dbReference type="PRINTS" id="PR00368">
    <property type="entry name" value="FADPNR"/>
</dbReference>
<feature type="transmembrane region" description="Helical" evidence="14">
    <location>
        <begin position="373"/>
        <end position="396"/>
    </location>
</feature>
<accession>A0A9Q1BQ06</accession>
<dbReference type="InterPro" id="IPR036188">
    <property type="entry name" value="FAD/NAD-bd_sf"/>
</dbReference>
<comment type="catalytic activity">
    <reaction evidence="12">
        <text>menaquinone-4 + NADH + H(+) = menaquinol-4 + NAD(+)</text>
        <dbReference type="Rhea" id="RHEA:74079"/>
        <dbReference type="ChEBI" id="CHEBI:15378"/>
        <dbReference type="ChEBI" id="CHEBI:57540"/>
        <dbReference type="ChEBI" id="CHEBI:57945"/>
        <dbReference type="ChEBI" id="CHEBI:78277"/>
        <dbReference type="ChEBI" id="CHEBI:193091"/>
    </reaction>
    <physiologicalReaction direction="left-to-right" evidence="12">
        <dbReference type="Rhea" id="RHEA:74080"/>
    </physiologicalReaction>
</comment>
<keyword evidence="3" id="KW-0274">FAD</keyword>
<evidence type="ECO:0000256" key="11">
    <source>
        <dbReference type="ARBA" id="ARBA00049275"/>
    </source>
</evidence>
<keyword evidence="14" id="KW-1133">Transmembrane helix</keyword>
<comment type="cofactor">
    <cofactor evidence="5">
        <name>6-hydroxy-FAD</name>
        <dbReference type="ChEBI" id="CHEBI:60470"/>
    </cofactor>
</comment>
<reference evidence="16" key="1">
    <citation type="submission" date="2021-10" db="EMBL/GenBank/DDBJ databases">
        <title>Tropical sea cucumber genome reveals ecological adaptation and Cuvierian tubules defense mechanism.</title>
        <authorList>
            <person name="Chen T."/>
        </authorList>
    </citation>
    <scope>NUCLEOTIDE SEQUENCE</scope>
    <source>
        <strain evidence="16">Nanhai2018</strain>
        <tissue evidence="16">Muscle</tissue>
    </source>
</reference>
<comment type="similarity">
    <text evidence="1">Belongs to the FAD-dependent oxidoreductase family.</text>
</comment>
<evidence type="ECO:0000313" key="16">
    <source>
        <dbReference type="EMBL" id="KAJ8030933.1"/>
    </source>
</evidence>
<dbReference type="Pfam" id="PF07992">
    <property type="entry name" value="Pyr_redox_2"/>
    <property type="match status" value="1"/>
</dbReference>
<evidence type="ECO:0000256" key="13">
    <source>
        <dbReference type="ARBA" id="ARBA00057036"/>
    </source>
</evidence>
<sequence length="399" mass="44037">MGNSESVLKEKKVVVVGGGYGGAHAVDLLRGKCQLTVLDPREYYHYCVGSLRATVEPGLEKKILIPYKEAWQGVYRQGKVTAINPDEQLILLEDGDKVSYDVVIIATGCHGHFPGKIDLNVKTMAEAEKLFKEKQEQVKKADRITIIGAGAVGVEMSAEIATEYPTKKVTVISSGSDIIQGPFKKQFRDGARKQLQKLGVTLVLEERVSNFDDLPTDGSSSCTVKTDKGTEIDSDLIIISTGLHVNSEAYERNFVDVMDENKHLKVNKYMQVEGHSNVFAIGDCSNADKVKMAYKAGLHMEVVAKNIIALFTNGKMTPYKEQTVMMLTLGRYGGITQFGSLIFGPLITRYKSRDVFIGKTRSMVLKKTRGTNYFIWIALVIAAALIILTVIVTVLLKKF</sequence>
<dbReference type="PANTHER" id="PTHR43735">
    <property type="entry name" value="APOPTOSIS-INDUCING FACTOR 1"/>
    <property type="match status" value="1"/>
</dbReference>
<proteinExistence type="inferred from homology"/>
<keyword evidence="17" id="KW-1185">Reference proteome</keyword>
<evidence type="ECO:0000256" key="6">
    <source>
        <dbReference type="ARBA" id="ARBA00040253"/>
    </source>
</evidence>
<dbReference type="OrthoDB" id="3244603at2759"/>
<evidence type="ECO:0000313" key="17">
    <source>
        <dbReference type="Proteomes" id="UP001152320"/>
    </source>
</evidence>
<dbReference type="GO" id="GO:0005737">
    <property type="term" value="C:cytoplasm"/>
    <property type="evidence" value="ECO:0007669"/>
    <property type="project" value="TreeGrafter"/>
</dbReference>
<evidence type="ECO:0000256" key="7">
    <source>
        <dbReference type="ARBA" id="ARBA00041541"/>
    </source>
</evidence>
<keyword evidence="14" id="KW-0472">Membrane</keyword>
<dbReference type="SUPFAM" id="SSF51905">
    <property type="entry name" value="FAD/NAD(P)-binding domain"/>
    <property type="match status" value="1"/>
</dbReference>
<evidence type="ECO:0000256" key="4">
    <source>
        <dbReference type="ARBA" id="ARBA00023002"/>
    </source>
</evidence>
<keyword evidence="2" id="KW-0285">Flavoprotein</keyword>
<comment type="caution">
    <text evidence="16">The sequence shown here is derived from an EMBL/GenBank/DDBJ whole genome shotgun (WGS) entry which is preliminary data.</text>
</comment>
<comment type="catalytic activity">
    <reaction evidence="9">
        <text>menadione + NADH + H(+) = menadiol + NAD(+)</text>
        <dbReference type="Rhea" id="RHEA:69695"/>
        <dbReference type="ChEBI" id="CHEBI:6746"/>
        <dbReference type="ChEBI" id="CHEBI:15378"/>
        <dbReference type="ChEBI" id="CHEBI:28869"/>
        <dbReference type="ChEBI" id="CHEBI:57540"/>
        <dbReference type="ChEBI" id="CHEBI:57945"/>
    </reaction>
    <physiologicalReaction direction="left-to-right" evidence="9">
        <dbReference type="Rhea" id="RHEA:69696"/>
    </physiologicalReaction>
</comment>
<dbReference type="GO" id="GO:0004174">
    <property type="term" value="F:electron-transferring-flavoprotein dehydrogenase activity"/>
    <property type="evidence" value="ECO:0007669"/>
    <property type="project" value="TreeGrafter"/>
</dbReference>
<comment type="catalytic activity">
    <reaction evidence="10">
        <text>ubiquinone-10 + NADH + H(+) = ubiquinol-10 + NAD(+)</text>
        <dbReference type="Rhea" id="RHEA:61984"/>
        <dbReference type="ChEBI" id="CHEBI:15378"/>
        <dbReference type="ChEBI" id="CHEBI:46245"/>
        <dbReference type="ChEBI" id="CHEBI:57540"/>
        <dbReference type="ChEBI" id="CHEBI:57945"/>
        <dbReference type="ChEBI" id="CHEBI:64183"/>
    </reaction>
    <physiologicalReaction direction="left-to-right" evidence="10">
        <dbReference type="Rhea" id="RHEA:61985"/>
    </physiologicalReaction>
</comment>
<feature type="domain" description="FAD/NAD(P)-binding" evidence="15">
    <location>
        <begin position="11"/>
        <end position="295"/>
    </location>
</feature>
<name>A0A9Q1BQ06_HOLLE</name>
<organism evidence="16 17">
    <name type="scientific">Holothuria leucospilota</name>
    <name type="common">Black long sea cucumber</name>
    <name type="synonym">Mertensiothuria leucospilota</name>
    <dbReference type="NCBI Taxonomy" id="206669"/>
    <lineage>
        <taxon>Eukaryota</taxon>
        <taxon>Metazoa</taxon>
        <taxon>Echinodermata</taxon>
        <taxon>Eleutherozoa</taxon>
        <taxon>Echinozoa</taxon>
        <taxon>Holothuroidea</taxon>
        <taxon>Aspidochirotacea</taxon>
        <taxon>Aspidochirotida</taxon>
        <taxon>Holothuriidae</taxon>
        <taxon>Holothuria</taxon>
    </lineage>
</organism>
<dbReference type="PANTHER" id="PTHR43735:SF3">
    <property type="entry name" value="FERROPTOSIS SUPPRESSOR PROTEIN 1"/>
    <property type="match status" value="1"/>
</dbReference>
<dbReference type="AlphaFoldDB" id="A0A9Q1BQ06"/>
<evidence type="ECO:0000256" key="10">
    <source>
        <dbReference type="ARBA" id="ARBA00049236"/>
    </source>
</evidence>
<evidence type="ECO:0000256" key="3">
    <source>
        <dbReference type="ARBA" id="ARBA00022827"/>
    </source>
</evidence>
<dbReference type="Proteomes" id="UP001152320">
    <property type="component" value="Chromosome 13"/>
</dbReference>
<dbReference type="InterPro" id="IPR023753">
    <property type="entry name" value="FAD/NAD-binding_dom"/>
</dbReference>
<comment type="catalytic activity">
    <reaction evidence="11">
        <text>phylloquinone + NADH + H(+) = phylloquinol + NAD(+)</text>
        <dbReference type="Rhea" id="RHEA:74075"/>
        <dbReference type="ChEBI" id="CHEBI:15378"/>
        <dbReference type="ChEBI" id="CHEBI:18067"/>
        <dbReference type="ChEBI" id="CHEBI:28433"/>
        <dbReference type="ChEBI" id="CHEBI:57540"/>
        <dbReference type="ChEBI" id="CHEBI:57945"/>
    </reaction>
    <physiologicalReaction direction="left-to-right" evidence="11">
        <dbReference type="Rhea" id="RHEA:74076"/>
    </physiologicalReaction>
</comment>
<protein>
    <recommendedName>
        <fullName evidence="6">Ferroptosis suppressor protein 1</fullName>
    </recommendedName>
    <alternativeName>
        <fullName evidence="7">Apoptosis-inducing factor homologous mitochondrion-associated inducer of death</fullName>
    </alternativeName>
    <alternativeName>
        <fullName evidence="8">p53-responsive gene 3 protein</fullName>
    </alternativeName>
</protein>
<evidence type="ECO:0000256" key="5">
    <source>
        <dbReference type="ARBA" id="ARBA00037027"/>
    </source>
</evidence>
<dbReference type="EMBL" id="JAIZAY010000013">
    <property type="protein sequence ID" value="KAJ8030933.1"/>
    <property type="molecule type" value="Genomic_DNA"/>
</dbReference>
<dbReference type="FunFam" id="3.50.50.100:FF:000006">
    <property type="entry name" value="apoptosis-inducing factor 2"/>
    <property type="match status" value="1"/>
</dbReference>
<evidence type="ECO:0000256" key="1">
    <source>
        <dbReference type="ARBA" id="ARBA00006442"/>
    </source>
</evidence>
<comment type="function">
    <text evidence="13">Putative FAD-dependent oxidoreductase.</text>
</comment>
<evidence type="ECO:0000256" key="14">
    <source>
        <dbReference type="SAM" id="Phobius"/>
    </source>
</evidence>
<keyword evidence="14" id="KW-0812">Transmembrane</keyword>